<evidence type="ECO:0000256" key="1">
    <source>
        <dbReference type="SAM" id="SignalP"/>
    </source>
</evidence>
<dbReference type="Proteomes" id="UP001159428">
    <property type="component" value="Unassembled WGS sequence"/>
</dbReference>
<gene>
    <name evidence="2" type="ORF">PMEA_00006141</name>
</gene>
<feature type="signal peptide" evidence="1">
    <location>
        <begin position="1"/>
        <end position="23"/>
    </location>
</feature>
<evidence type="ECO:0000313" key="3">
    <source>
        <dbReference type="Proteomes" id="UP001159428"/>
    </source>
</evidence>
<organism evidence="2 3">
    <name type="scientific">Pocillopora meandrina</name>
    <dbReference type="NCBI Taxonomy" id="46732"/>
    <lineage>
        <taxon>Eukaryota</taxon>
        <taxon>Metazoa</taxon>
        <taxon>Cnidaria</taxon>
        <taxon>Anthozoa</taxon>
        <taxon>Hexacorallia</taxon>
        <taxon>Scleractinia</taxon>
        <taxon>Astrocoeniina</taxon>
        <taxon>Pocilloporidae</taxon>
        <taxon>Pocillopora</taxon>
    </lineage>
</organism>
<feature type="chain" id="PRO_5043706724" description="Apple domain-containing protein" evidence="1">
    <location>
        <begin position="24"/>
        <end position="625"/>
    </location>
</feature>
<comment type="caution">
    <text evidence="2">The sequence shown here is derived from an EMBL/GenBank/DDBJ whole genome shotgun (WGS) entry which is preliminary data.</text>
</comment>
<reference evidence="2 3" key="1">
    <citation type="submission" date="2022-05" db="EMBL/GenBank/DDBJ databases">
        <authorList>
            <consortium name="Genoscope - CEA"/>
            <person name="William W."/>
        </authorList>
    </citation>
    <scope>NUCLEOTIDE SEQUENCE [LARGE SCALE GENOMIC DNA]</scope>
</reference>
<protein>
    <recommendedName>
        <fullName evidence="4">Apple domain-containing protein</fullName>
    </recommendedName>
</protein>
<name>A0AAU9WIJ8_9CNID</name>
<evidence type="ECO:0008006" key="4">
    <source>
        <dbReference type="Google" id="ProtNLM"/>
    </source>
</evidence>
<proteinExistence type="predicted"/>
<keyword evidence="1" id="KW-0732">Signal</keyword>
<sequence>MLQFVELCPILVLSVLIQDKGSAEGVRNFSLILLTRHIIDSISITNPSTKRRDRIDKQQAREEKYPLLISRYSRFKISYREHSSPTFREHVFIKDEFHHLNVSPVETFSVSDVMDCTFKCLCNPFCFSANLAVVRKADGKFWCELLSSDKYKNNTEYTESRNVHHFSLKSPRSSSPCQNKATCVTNYKYGSFELNTSQLVILIVDSKPLTVFCHVGDLGCGRGGWTPVMKIDGDKLTFHYDSVYWSDKNTFKLGGGRTGFDSMETKLPTYWNTSFSKICLGMKINQDIRFMVINKQAESLYSLIADGEYRQTSLGRNKWKALIGSEASLQNKCNKEGFNAQCLHDGFPTQNSRARIGFIGNNRRNCTNCNSRIGFGTGGHPDFNNTCGNEAIRRSNKGDKHIRTMGFILVQLNANQLVTLIVDSKPLSVFCHVEIFGCGRGGWTPVMKIDGNKVTFHYDSEYWIDKITFKLGGGKTGFDSQETKLPTYWNTSFSKICLGMKNGQNKAFIGMNKQAESLYSLIADGNYRNTSLGRTSWKNLIGSDASLQRNCNMEGFNAVSKDRNYAKARIGIIGNNEENCDSSDSWIGFGTGVVHNENLTCGNYALADPDNGDKTIGTMGYILVQ</sequence>
<keyword evidence="3" id="KW-1185">Reference proteome</keyword>
<accession>A0AAU9WIJ8</accession>
<dbReference type="AlphaFoldDB" id="A0AAU9WIJ8"/>
<dbReference type="EMBL" id="CALNXJ010000014">
    <property type="protein sequence ID" value="CAH3114264.1"/>
    <property type="molecule type" value="Genomic_DNA"/>
</dbReference>
<evidence type="ECO:0000313" key="2">
    <source>
        <dbReference type="EMBL" id="CAH3114264.1"/>
    </source>
</evidence>